<dbReference type="GO" id="GO:0009733">
    <property type="term" value="P:response to auxin"/>
    <property type="evidence" value="ECO:0007669"/>
    <property type="project" value="TreeGrafter"/>
</dbReference>
<dbReference type="GO" id="GO:0046856">
    <property type="term" value="P:phosphatidylinositol dephosphorylation"/>
    <property type="evidence" value="ECO:0007669"/>
    <property type="project" value="InterPro"/>
</dbReference>
<evidence type="ECO:0000313" key="4">
    <source>
        <dbReference type="Proteomes" id="UP000316621"/>
    </source>
</evidence>
<dbReference type="GO" id="GO:0005886">
    <property type="term" value="C:plasma membrane"/>
    <property type="evidence" value="ECO:0007669"/>
    <property type="project" value="TreeGrafter"/>
</dbReference>
<dbReference type="AlphaFoldDB" id="A0A4Y7I9J9"/>
<name>A0A4Y7I9J9_PAPSO</name>
<dbReference type="Pfam" id="PF22669">
    <property type="entry name" value="Exo_endo_phos2"/>
    <property type="match status" value="1"/>
</dbReference>
<dbReference type="PANTHER" id="PTHR11200">
    <property type="entry name" value="INOSITOL 5-PHOSPHATASE"/>
    <property type="match status" value="1"/>
</dbReference>
<protein>
    <recommendedName>
        <fullName evidence="2">Inositol polyphosphate-related phosphatase domain-containing protein</fullName>
    </recommendedName>
</protein>
<dbReference type="PANTHER" id="PTHR11200:SF275">
    <property type="entry name" value="LD06095P"/>
    <property type="match status" value="1"/>
</dbReference>
<dbReference type="SUPFAM" id="SSF56219">
    <property type="entry name" value="DNase I-like"/>
    <property type="match status" value="1"/>
</dbReference>
<dbReference type="Gramene" id="RZC45504">
    <property type="protein sequence ID" value="RZC45504"/>
    <property type="gene ID" value="C5167_038453"/>
</dbReference>
<reference evidence="3 4" key="1">
    <citation type="journal article" date="2018" name="Science">
        <title>The opium poppy genome and morphinan production.</title>
        <authorList>
            <person name="Guo L."/>
            <person name="Winzer T."/>
            <person name="Yang X."/>
            <person name="Li Y."/>
            <person name="Ning Z."/>
            <person name="He Z."/>
            <person name="Teodor R."/>
            <person name="Lu Y."/>
            <person name="Bowser T.A."/>
            <person name="Graham I.A."/>
            <person name="Ye K."/>
        </authorList>
    </citation>
    <scope>NUCLEOTIDE SEQUENCE [LARGE SCALE GENOMIC DNA]</scope>
    <source>
        <strain evidence="4">cv. HN1</strain>
        <tissue evidence="3">Leaves</tissue>
    </source>
</reference>
<proteinExistence type="inferred from homology"/>
<dbReference type="InterPro" id="IPR036691">
    <property type="entry name" value="Endo/exonu/phosph_ase_sf"/>
</dbReference>
<dbReference type="InterPro" id="IPR000300">
    <property type="entry name" value="IPPc"/>
</dbReference>
<dbReference type="GO" id="GO:0009737">
    <property type="term" value="P:response to abscisic acid"/>
    <property type="evidence" value="ECO:0007669"/>
    <property type="project" value="TreeGrafter"/>
</dbReference>
<dbReference type="GO" id="GO:0043813">
    <property type="term" value="F:phosphatidylinositol-3,5-bisphosphate 5-phosphatase activity"/>
    <property type="evidence" value="ECO:0007669"/>
    <property type="project" value="TreeGrafter"/>
</dbReference>
<evidence type="ECO:0000256" key="1">
    <source>
        <dbReference type="ARBA" id="ARBA00010768"/>
    </source>
</evidence>
<dbReference type="OrthoDB" id="405996at2759"/>
<dbReference type="Gene3D" id="3.60.10.10">
    <property type="entry name" value="Endonuclease/exonuclease/phosphatase"/>
    <property type="match status" value="1"/>
</dbReference>
<dbReference type="SMART" id="SM00128">
    <property type="entry name" value="IPPc"/>
    <property type="match status" value="1"/>
</dbReference>
<comment type="similarity">
    <text evidence="1">Belongs to the inositol polyphosphate 5-phosphatase family.</text>
</comment>
<gene>
    <name evidence="3" type="ORF">C5167_038453</name>
</gene>
<dbReference type="GO" id="GO:0034485">
    <property type="term" value="F:phosphatidylinositol-3,4,5-trisphosphate 5-phosphatase activity"/>
    <property type="evidence" value="ECO:0007669"/>
    <property type="project" value="TreeGrafter"/>
</dbReference>
<keyword evidence="4" id="KW-1185">Reference proteome</keyword>
<evidence type="ECO:0000259" key="2">
    <source>
        <dbReference type="SMART" id="SM00128"/>
    </source>
</evidence>
<evidence type="ECO:0000313" key="3">
    <source>
        <dbReference type="EMBL" id="RZC45504.1"/>
    </source>
</evidence>
<dbReference type="GO" id="GO:0009753">
    <property type="term" value="P:response to jasmonic acid"/>
    <property type="evidence" value="ECO:0007669"/>
    <property type="project" value="TreeGrafter"/>
</dbReference>
<dbReference type="FunFam" id="3.60.10.10:FF:000044">
    <property type="entry name" value="Type IV inositol polyphosphate 5-phosphatase 11"/>
    <property type="match status" value="1"/>
</dbReference>
<dbReference type="STRING" id="3469.A0A4Y7I9J9"/>
<organism evidence="3 4">
    <name type="scientific">Papaver somniferum</name>
    <name type="common">Opium poppy</name>
    <dbReference type="NCBI Taxonomy" id="3469"/>
    <lineage>
        <taxon>Eukaryota</taxon>
        <taxon>Viridiplantae</taxon>
        <taxon>Streptophyta</taxon>
        <taxon>Embryophyta</taxon>
        <taxon>Tracheophyta</taxon>
        <taxon>Spermatophyta</taxon>
        <taxon>Magnoliopsida</taxon>
        <taxon>Ranunculales</taxon>
        <taxon>Papaveraceae</taxon>
        <taxon>Papaveroideae</taxon>
        <taxon>Papaver</taxon>
    </lineage>
</organism>
<dbReference type="Proteomes" id="UP000316621">
    <property type="component" value="Chromosome 1"/>
</dbReference>
<dbReference type="GO" id="GO:0004439">
    <property type="term" value="F:phosphatidylinositol-4,5-bisphosphate 5-phosphatase activity"/>
    <property type="evidence" value="ECO:0007669"/>
    <property type="project" value="TreeGrafter"/>
</dbReference>
<feature type="domain" description="Inositol polyphosphate-related phosphatase" evidence="2">
    <location>
        <begin position="76"/>
        <end position="368"/>
    </location>
</feature>
<dbReference type="EMBL" id="CM010715">
    <property type="protein sequence ID" value="RZC45504.1"/>
    <property type="molecule type" value="Genomic_DNA"/>
</dbReference>
<dbReference type="OMA" id="NSECQHI"/>
<accession>A0A4Y7I9J9</accession>
<dbReference type="InterPro" id="IPR046985">
    <property type="entry name" value="IP5"/>
</dbReference>
<dbReference type="GO" id="GO:0009651">
    <property type="term" value="P:response to salt stress"/>
    <property type="evidence" value="ECO:0007669"/>
    <property type="project" value="TreeGrafter"/>
</dbReference>
<sequence>MKMRKLIRILHSFCTSIRRKSKQKQQQGLHNSSNEVMDTVDNLVTNIDHVRSHEGITTVDMEEYCNLSSTTTAGSSVLCMSIFTWNMNGKASSLQDLTKLLTGSDGDRKLDLLVLGLQEVPRCNITRTLKEALAETHILVEKSIMQSLQLFVFVPKDYMLFITEVKVDKLSVGGFGGTLVRTKKGAVAISLKFKGIHLLFISCHLSAHEGNVEERNSELQRISKSLFSKNKNLYARPMQITVWLGDLNYRIQGLDTFPVRNIIQRNLHALLTSKDQLLREAERGNIFNGYSEGTLAFKPTYKYNVGTNNYDTSHKERTPSWTDRILFKIEKYGNIEATLHAYESIDSIHSSDHKPVRAHLCLKESNNEIKTS</sequence>